<comment type="catalytic activity">
    <reaction evidence="6">
        <text>(R)-pantoate + NADP(+) = 2-dehydropantoate + NADPH + H(+)</text>
        <dbReference type="Rhea" id="RHEA:16233"/>
        <dbReference type="ChEBI" id="CHEBI:11561"/>
        <dbReference type="ChEBI" id="CHEBI:15378"/>
        <dbReference type="ChEBI" id="CHEBI:15980"/>
        <dbReference type="ChEBI" id="CHEBI:57783"/>
        <dbReference type="ChEBI" id="CHEBI:58349"/>
        <dbReference type="EC" id="1.1.1.169"/>
    </reaction>
</comment>
<gene>
    <name evidence="9" type="ORF">EJP67_25540</name>
</gene>
<dbReference type="GO" id="GO:0008677">
    <property type="term" value="F:2-dehydropantoate 2-reductase activity"/>
    <property type="evidence" value="ECO:0007669"/>
    <property type="project" value="UniProtKB-EC"/>
</dbReference>
<evidence type="ECO:0000256" key="4">
    <source>
        <dbReference type="ARBA" id="ARBA00022655"/>
    </source>
</evidence>
<dbReference type="Proteomes" id="UP000281118">
    <property type="component" value="Unassembled WGS sequence"/>
</dbReference>
<evidence type="ECO:0000256" key="5">
    <source>
        <dbReference type="ARBA" id="ARBA00032024"/>
    </source>
</evidence>
<sequence length="333" mass="34169">MIDKVCIVGAGAIGGLIGTRLAASGQADVCALARGATLQALRSDGWQLQASDGQLLQAPARASDRPEDLGPQDLVIVAVKGPALAGLAPTLGPLLGERTIVLPAMNGVPWWFCQGVPAFAGTGLASVDPGGHIAASIGFERVLGAVVHASASTPRPGFVQHHMGQGLILGEPDGRSSERASAVAALLARAGFDATPSDNVRAAIWYKLWGNLTMNPVSAITGATVDRILADPLVRGFCSAAMQEAALIGRQIGCPIDEAPEARHAVTARLGAFRTSMLQDAQAGRPLELDAIVGATHEIGQRLGLPTPAIGALLGLARLFGRVHGLYPESHSA</sequence>
<dbReference type="PANTHER" id="PTHR21708">
    <property type="entry name" value="PROBABLE 2-DEHYDROPANTOATE 2-REDUCTASE"/>
    <property type="match status" value="1"/>
</dbReference>
<dbReference type="SUPFAM" id="SSF48179">
    <property type="entry name" value="6-phosphogluconate dehydrogenase C-terminal domain-like"/>
    <property type="match status" value="1"/>
</dbReference>
<dbReference type="Gene3D" id="1.10.1040.10">
    <property type="entry name" value="N-(1-d-carboxylethyl)-l-norvaline Dehydrogenase, domain 2"/>
    <property type="match status" value="1"/>
</dbReference>
<evidence type="ECO:0000259" key="7">
    <source>
        <dbReference type="Pfam" id="PF02558"/>
    </source>
</evidence>
<reference evidence="9 10" key="1">
    <citation type="submission" date="2018-12" db="EMBL/GenBank/DDBJ databases">
        <title>The genome sequences of Variovorax guangxiensis DSM 27352.</title>
        <authorList>
            <person name="Gao J."/>
            <person name="Sun J."/>
        </authorList>
    </citation>
    <scope>NUCLEOTIDE SEQUENCE [LARGE SCALE GENOMIC DNA]</scope>
    <source>
        <strain evidence="9 10">DSM 27352</strain>
    </source>
</reference>
<dbReference type="GO" id="GO:0005737">
    <property type="term" value="C:cytoplasm"/>
    <property type="evidence" value="ECO:0007669"/>
    <property type="project" value="TreeGrafter"/>
</dbReference>
<protein>
    <recommendedName>
        <fullName evidence="3">2-dehydropantoate 2-reductase</fullName>
        <ecNumber evidence="2">1.1.1.169</ecNumber>
    </recommendedName>
    <alternativeName>
        <fullName evidence="5">Ketopantoate reductase</fullName>
    </alternativeName>
</protein>
<comment type="pathway">
    <text evidence="1">Cofactor biosynthesis; (R)-pantothenate biosynthesis; (R)-pantoate from 3-methyl-2-oxobutanoate: step 2/2.</text>
</comment>
<dbReference type="Pfam" id="PF02558">
    <property type="entry name" value="ApbA"/>
    <property type="match status" value="1"/>
</dbReference>
<dbReference type="UniPathway" id="UPA00028">
    <property type="reaction ID" value="UER00004"/>
</dbReference>
<accession>A0A433MRI9</accession>
<dbReference type="InterPro" id="IPR013752">
    <property type="entry name" value="KPA_reductase"/>
</dbReference>
<keyword evidence="4" id="KW-0566">Pantothenate biosynthesis</keyword>
<evidence type="ECO:0000259" key="8">
    <source>
        <dbReference type="Pfam" id="PF08546"/>
    </source>
</evidence>
<evidence type="ECO:0000256" key="2">
    <source>
        <dbReference type="ARBA" id="ARBA00013014"/>
    </source>
</evidence>
<dbReference type="Gene3D" id="3.40.50.720">
    <property type="entry name" value="NAD(P)-binding Rossmann-like Domain"/>
    <property type="match status" value="1"/>
</dbReference>
<dbReference type="InterPro" id="IPR008927">
    <property type="entry name" value="6-PGluconate_DH-like_C_sf"/>
</dbReference>
<evidence type="ECO:0000256" key="6">
    <source>
        <dbReference type="ARBA" id="ARBA00048793"/>
    </source>
</evidence>
<organism evidence="9 10">
    <name type="scientific">Variovorax guangxiensis</name>
    <dbReference type="NCBI Taxonomy" id="1775474"/>
    <lineage>
        <taxon>Bacteria</taxon>
        <taxon>Pseudomonadati</taxon>
        <taxon>Pseudomonadota</taxon>
        <taxon>Betaproteobacteria</taxon>
        <taxon>Burkholderiales</taxon>
        <taxon>Comamonadaceae</taxon>
        <taxon>Variovorax</taxon>
    </lineage>
</organism>
<dbReference type="FunFam" id="1.10.1040.10:FF:000017">
    <property type="entry name" value="2-dehydropantoate 2-reductase"/>
    <property type="match status" value="1"/>
</dbReference>
<name>A0A433MRI9_9BURK</name>
<dbReference type="NCBIfam" id="NF005089">
    <property type="entry name" value="PRK06522.1-4"/>
    <property type="match status" value="1"/>
</dbReference>
<comment type="caution">
    <text evidence="9">The sequence shown here is derived from an EMBL/GenBank/DDBJ whole genome shotgun (WGS) entry which is preliminary data.</text>
</comment>
<dbReference type="Pfam" id="PF08546">
    <property type="entry name" value="ApbA_C"/>
    <property type="match status" value="1"/>
</dbReference>
<dbReference type="SUPFAM" id="SSF51735">
    <property type="entry name" value="NAD(P)-binding Rossmann-fold domains"/>
    <property type="match status" value="1"/>
</dbReference>
<keyword evidence="9" id="KW-0560">Oxidoreductase</keyword>
<dbReference type="InterPro" id="IPR051402">
    <property type="entry name" value="KPR-Related"/>
</dbReference>
<proteinExistence type="predicted"/>
<dbReference type="AlphaFoldDB" id="A0A433MRI9"/>
<evidence type="ECO:0000313" key="9">
    <source>
        <dbReference type="EMBL" id="RUR70424.1"/>
    </source>
</evidence>
<dbReference type="OrthoDB" id="9796561at2"/>
<dbReference type="InterPro" id="IPR013332">
    <property type="entry name" value="KPR_N"/>
</dbReference>
<feature type="domain" description="Ketopantoate reductase C-terminal" evidence="8">
    <location>
        <begin position="199"/>
        <end position="318"/>
    </location>
</feature>
<evidence type="ECO:0000313" key="10">
    <source>
        <dbReference type="Proteomes" id="UP000281118"/>
    </source>
</evidence>
<dbReference type="EC" id="1.1.1.169" evidence="2"/>
<dbReference type="InterPro" id="IPR036291">
    <property type="entry name" value="NAD(P)-bd_dom_sf"/>
</dbReference>
<dbReference type="GO" id="GO:0015940">
    <property type="term" value="P:pantothenate biosynthetic process"/>
    <property type="evidence" value="ECO:0007669"/>
    <property type="project" value="UniProtKB-UniPathway"/>
</dbReference>
<feature type="domain" description="Ketopantoate reductase N-terminal" evidence="7">
    <location>
        <begin position="5"/>
        <end position="171"/>
    </location>
</feature>
<dbReference type="InterPro" id="IPR013328">
    <property type="entry name" value="6PGD_dom2"/>
</dbReference>
<dbReference type="EMBL" id="RXFT01000013">
    <property type="protein sequence ID" value="RUR70424.1"/>
    <property type="molecule type" value="Genomic_DNA"/>
</dbReference>
<evidence type="ECO:0000256" key="3">
    <source>
        <dbReference type="ARBA" id="ARBA00019465"/>
    </source>
</evidence>
<dbReference type="RefSeq" id="WP_126024546.1">
    <property type="nucleotide sequence ID" value="NZ_RXFT01000013.1"/>
</dbReference>
<dbReference type="PANTHER" id="PTHR21708:SF45">
    <property type="entry name" value="2-DEHYDROPANTOATE 2-REDUCTASE"/>
    <property type="match status" value="1"/>
</dbReference>
<evidence type="ECO:0000256" key="1">
    <source>
        <dbReference type="ARBA" id="ARBA00004994"/>
    </source>
</evidence>